<evidence type="ECO:0008006" key="2">
    <source>
        <dbReference type="Google" id="ProtNLM"/>
    </source>
</evidence>
<feature type="non-terminal residue" evidence="1">
    <location>
        <position position="1"/>
    </location>
</feature>
<sequence>VVLSIPGEYVYREAQKALEDNLNLFIFSSNVSLDEELKLKRFAAERRLLVMGPDCGMSILVKYKWQCEQCYQFQTEDRFIHEVCDVCGIGYLEKFTCPFSPCEKEFNL</sequence>
<dbReference type="EMBL" id="LAZR01045321">
    <property type="protein sequence ID" value="KKK99152.1"/>
    <property type="molecule type" value="Genomic_DNA"/>
</dbReference>
<dbReference type="Gene3D" id="3.40.50.720">
    <property type="entry name" value="NAD(P)-binding Rossmann-like Domain"/>
    <property type="match status" value="1"/>
</dbReference>
<accession>A0A0F8ZYV7</accession>
<organism evidence="1">
    <name type="scientific">marine sediment metagenome</name>
    <dbReference type="NCBI Taxonomy" id="412755"/>
    <lineage>
        <taxon>unclassified sequences</taxon>
        <taxon>metagenomes</taxon>
        <taxon>ecological metagenomes</taxon>
    </lineage>
</organism>
<protein>
    <recommendedName>
        <fullName evidence="2">CoA-binding domain-containing protein</fullName>
    </recommendedName>
</protein>
<proteinExistence type="predicted"/>
<comment type="caution">
    <text evidence="1">The sequence shown here is derived from an EMBL/GenBank/DDBJ whole genome shotgun (WGS) entry which is preliminary data.</text>
</comment>
<gene>
    <name evidence="1" type="ORF">LCGC14_2635630</name>
</gene>
<reference evidence="1" key="1">
    <citation type="journal article" date="2015" name="Nature">
        <title>Complex archaea that bridge the gap between prokaryotes and eukaryotes.</title>
        <authorList>
            <person name="Spang A."/>
            <person name="Saw J.H."/>
            <person name="Jorgensen S.L."/>
            <person name="Zaremba-Niedzwiedzka K."/>
            <person name="Martijn J."/>
            <person name="Lind A.E."/>
            <person name="van Eijk R."/>
            <person name="Schleper C."/>
            <person name="Guy L."/>
            <person name="Ettema T.J."/>
        </authorList>
    </citation>
    <scope>NUCLEOTIDE SEQUENCE</scope>
</reference>
<evidence type="ECO:0000313" key="1">
    <source>
        <dbReference type="EMBL" id="KKK99152.1"/>
    </source>
</evidence>
<name>A0A0F8ZYV7_9ZZZZ</name>
<dbReference type="AlphaFoldDB" id="A0A0F8ZYV7"/>